<feature type="domain" description="Caspase family p20" evidence="3">
    <location>
        <begin position="26"/>
        <end position="157"/>
    </location>
</feature>
<dbReference type="Pfam" id="PF00656">
    <property type="entry name" value="Peptidase_C14"/>
    <property type="match status" value="1"/>
</dbReference>
<dbReference type="PANTHER" id="PTHR22576:SF37">
    <property type="entry name" value="MUCOSA-ASSOCIATED LYMPHOID TISSUE LYMPHOMA TRANSLOCATION PROTEIN 1"/>
    <property type="match status" value="1"/>
</dbReference>
<dbReference type="CDD" id="cd09030">
    <property type="entry name" value="DUF1425"/>
    <property type="match status" value="1"/>
</dbReference>
<evidence type="ECO:0000256" key="1">
    <source>
        <dbReference type="SAM" id="MobiDB-lite"/>
    </source>
</evidence>
<dbReference type="SUPFAM" id="SSF52129">
    <property type="entry name" value="Caspase-like"/>
    <property type="match status" value="1"/>
</dbReference>
<dbReference type="InterPro" id="IPR011600">
    <property type="entry name" value="Pept_C14_caspase"/>
</dbReference>
<gene>
    <name evidence="4" type="ORF">IPJ48_07095</name>
</gene>
<dbReference type="InterPro" id="IPR052039">
    <property type="entry name" value="Caspase-related_regulators"/>
</dbReference>
<dbReference type="PANTHER" id="PTHR22576">
    <property type="entry name" value="MUCOSA ASSOCIATED LYMPHOID TISSUE LYMPHOMA TRANSLOCATION PROTEIN 1/PARACASPASE"/>
    <property type="match status" value="1"/>
</dbReference>
<dbReference type="InterPro" id="IPR010824">
    <property type="entry name" value="DUF1425"/>
</dbReference>
<proteinExistence type="predicted"/>
<dbReference type="Gene3D" id="2.60.40.3230">
    <property type="match status" value="1"/>
</dbReference>
<organism evidence="4 5">
    <name type="scientific">Candidatus Propionivibrio dominans</name>
    <dbReference type="NCBI Taxonomy" id="2954373"/>
    <lineage>
        <taxon>Bacteria</taxon>
        <taxon>Pseudomonadati</taxon>
        <taxon>Pseudomonadota</taxon>
        <taxon>Betaproteobacteria</taxon>
        <taxon>Rhodocyclales</taxon>
        <taxon>Rhodocyclaceae</taxon>
        <taxon>Propionivibrio</taxon>
    </lineage>
</organism>
<dbReference type="AlphaFoldDB" id="A0A9D7IH49"/>
<dbReference type="PROSITE" id="PS50208">
    <property type="entry name" value="CASPASE_P20"/>
    <property type="match status" value="1"/>
</dbReference>
<keyword evidence="2" id="KW-0732">Signal</keyword>
<sequence>MKRTLLVVLSLLFTLFAGGNAMAAAERRVALVIGNNDYQNITKLEKAVNDANSVAAELRKVGFEVQAFNNVGQKKMNQAINDFVQKVSGGGVGVFFFAGHGVQINNQNFLIPVDMDTPRDPADVADQAISVPVLQDKLADAKAKYTLLVLDACRNNPLPKKAGRSIGSSRGLAMTNSPSGQTVLFSAGANQEALDSLGNDDKNPNGLFTREFLPTISQPGVSSTEALKKTRSMVIQKAKSVGHEQQPAIYDQTDGDFYFVPGPAPAKTTAGATAAAPGGTTTVVQAVDPKAVELSFWDSIKDSKQVEDYQDYLGKYPNGQFAALATRRVAAMSKTVSRSSDSASSPAAASATPAPSATASAPTQIAMGTAPPPSPPPSSGPSIASKLEEQGKMNNLKVTDLRAVKRDNLMRIQVEVTNISSGNQQLYYRFKWLDANGFTVWDEEPWKPLLVYGNQKQIINVSSPTFKATDFRLILQSPDSTSN</sequence>
<dbReference type="GO" id="GO:0006508">
    <property type="term" value="P:proteolysis"/>
    <property type="evidence" value="ECO:0007669"/>
    <property type="project" value="InterPro"/>
</dbReference>
<feature type="chain" id="PRO_5039018458" evidence="2">
    <location>
        <begin position="24"/>
        <end position="483"/>
    </location>
</feature>
<evidence type="ECO:0000313" key="4">
    <source>
        <dbReference type="EMBL" id="MBK7422869.1"/>
    </source>
</evidence>
<dbReference type="Proteomes" id="UP000886602">
    <property type="component" value="Unassembled WGS sequence"/>
</dbReference>
<evidence type="ECO:0000313" key="5">
    <source>
        <dbReference type="Proteomes" id="UP000886602"/>
    </source>
</evidence>
<feature type="signal peptide" evidence="2">
    <location>
        <begin position="1"/>
        <end position="23"/>
    </location>
</feature>
<dbReference type="Pfam" id="PF07233">
    <property type="entry name" value="DUF1425"/>
    <property type="match status" value="1"/>
</dbReference>
<protein>
    <submittedName>
        <fullName evidence="4">DUF1425 domain-containing protein</fullName>
    </submittedName>
</protein>
<feature type="compositionally biased region" description="Low complexity" evidence="1">
    <location>
        <begin position="337"/>
        <end position="363"/>
    </location>
</feature>
<feature type="region of interest" description="Disordered" evidence="1">
    <location>
        <begin position="337"/>
        <end position="391"/>
    </location>
</feature>
<dbReference type="InterPro" id="IPR001309">
    <property type="entry name" value="Pept_C14_p20"/>
</dbReference>
<dbReference type="GO" id="GO:0004197">
    <property type="term" value="F:cysteine-type endopeptidase activity"/>
    <property type="evidence" value="ECO:0007669"/>
    <property type="project" value="InterPro"/>
</dbReference>
<accession>A0A9D7IH49</accession>
<comment type="caution">
    <text evidence="4">The sequence shown here is derived from an EMBL/GenBank/DDBJ whole genome shotgun (WGS) entry which is preliminary data.</text>
</comment>
<dbReference type="EMBL" id="JADJNC010000010">
    <property type="protein sequence ID" value="MBK7422869.1"/>
    <property type="molecule type" value="Genomic_DNA"/>
</dbReference>
<evidence type="ECO:0000256" key="2">
    <source>
        <dbReference type="SAM" id="SignalP"/>
    </source>
</evidence>
<feature type="compositionally biased region" description="Pro residues" evidence="1">
    <location>
        <begin position="370"/>
        <end position="379"/>
    </location>
</feature>
<reference evidence="4" key="1">
    <citation type="submission" date="2020-10" db="EMBL/GenBank/DDBJ databases">
        <title>Connecting structure to function with the recovery of over 1000 high-quality activated sludge metagenome-assembled genomes encoding full-length rRNA genes using long-read sequencing.</title>
        <authorList>
            <person name="Singleton C.M."/>
            <person name="Petriglieri F."/>
            <person name="Kristensen J.M."/>
            <person name="Kirkegaard R.H."/>
            <person name="Michaelsen T.Y."/>
            <person name="Andersen M.H."/>
            <person name="Karst S.M."/>
            <person name="Dueholm M.S."/>
            <person name="Nielsen P.H."/>
            <person name="Albertsen M."/>
        </authorList>
    </citation>
    <scope>NUCLEOTIDE SEQUENCE</scope>
    <source>
        <strain evidence="4">EsbW_18-Q3-R4-48_MAXAC.044</strain>
    </source>
</reference>
<dbReference type="InterPro" id="IPR029030">
    <property type="entry name" value="Caspase-like_dom_sf"/>
</dbReference>
<dbReference type="InterPro" id="IPR038483">
    <property type="entry name" value="YcfL-like_sf"/>
</dbReference>
<name>A0A9D7IH49_9RHOO</name>
<evidence type="ECO:0000259" key="3">
    <source>
        <dbReference type="PROSITE" id="PS50208"/>
    </source>
</evidence>
<dbReference type="Gene3D" id="3.40.50.1460">
    <property type="match status" value="1"/>
</dbReference>